<dbReference type="InterPro" id="IPR017981">
    <property type="entry name" value="GPCR_2-like_7TM"/>
</dbReference>
<dbReference type="InterPro" id="IPR000832">
    <property type="entry name" value="GPCR_2_secretin-like"/>
</dbReference>
<dbReference type="PROSITE" id="PS50261">
    <property type="entry name" value="G_PROTEIN_RECEP_F2_4"/>
    <property type="match status" value="1"/>
</dbReference>
<organism evidence="8 9">
    <name type="scientific">Podospora pseudopauciseta</name>
    <dbReference type="NCBI Taxonomy" id="2093780"/>
    <lineage>
        <taxon>Eukaryota</taxon>
        <taxon>Fungi</taxon>
        <taxon>Dikarya</taxon>
        <taxon>Ascomycota</taxon>
        <taxon>Pezizomycotina</taxon>
        <taxon>Sordariomycetes</taxon>
        <taxon>Sordariomycetidae</taxon>
        <taxon>Sordariales</taxon>
        <taxon>Podosporaceae</taxon>
        <taxon>Podospora</taxon>
    </lineage>
</organism>
<protein>
    <recommendedName>
        <fullName evidence="7">G-protein coupled receptors family 2 profile 2 domain-containing protein</fullName>
    </recommendedName>
</protein>
<evidence type="ECO:0000256" key="3">
    <source>
        <dbReference type="ARBA" id="ARBA00022989"/>
    </source>
</evidence>
<feature type="region of interest" description="Disordered" evidence="5">
    <location>
        <begin position="278"/>
        <end position="317"/>
    </location>
</feature>
<evidence type="ECO:0000256" key="1">
    <source>
        <dbReference type="ARBA" id="ARBA00004141"/>
    </source>
</evidence>
<feature type="transmembrane region" description="Helical" evidence="6">
    <location>
        <begin position="187"/>
        <end position="210"/>
    </location>
</feature>
<gene>
    <name evidence="8" type="ORF">QC763_302020</name>
</gene>
<feature type="domain" description="G-protein coupled receptors family 2 profile 2" evidence="7">
    <location>
        <begin position="31"/>
        <end position="203"/>
    </location>
</feature>
<feature type="transmembrane region" description="Helical" evidence="6">
    <location>
        <begin position="65"/>
        <end position="83"/>
    </location>
</feature>
<keyword evidence="2 6" id="KW-0812">Transmembrane</keyword>
<reference evidence="8 9" key="1">
    <citation type="journal article" date="2023" name="bioRxiv">
        <title>High-quality genome assemblies of four members of thePodospora anserinaspecies complex.</title>
        <authorList>
            <person name="Ament-Velasquez S.L."/>
            <person name="Vogan A.A."/>
            <person name="Wallerman O."/>
            <person name="Hartmann F."/>
            <person name="Gautier V."/>
            <person name="Silar P."/>
            <person name="Giraud T."/>
            <person name="Johannesson H."/>
        </authorList>
    </citation>
    <scope>NUCLEOTIDE SEQUENCE [LARGE SCALE GENOMIC DNA]</scope>
    <source>
        <strain evidence="8 9">CBS 411.78</strain>
    </source>
</reference>
<dbReference type="Pfam" id="PF00002">
    <property type="entry name" value="7tm_2"/>
    <property type="match status" value="1"/>
</dbReference>
<evidence type="ECO:0000313" key="8">
    <source>
        <dbReference type="EMBL" id="KAK4666638.1"/>
    </source>
</evidence>
<feature type="compositionally biased region" description="Basic and acidic residues" evidence="5">
    <location>
        <begin position="519"/>
        <end position="529"/>
    </location>
</feature>
<feature type="compositionally biased region" description="Polar residues" evidence="5">
    <location>
        <begin position="532"/>
        <end position="546"/>
    </location>
</feature>
<keyword evidence="4 6" id="KW-0472">Membrane</keyword>
<evidence type="ECO:0000256" key="6">
    <source>
        <dbReference type="SAM" id="Phobius"/>
    </source>
</evidence>
<dbReference type="PANTHER" id="PTHR23112">
    <property type="entry name" value="G PROTEIN-COUPLED RECEPTOR 157-RELATED"/>
    <property type="match status" value="1"/>
</dbReference>
<name>A0ABR0HFL1_9PEZI</name>
<evidence type="ECO:0000259" key="7">
    <source>
        <dbReference type="PROSITE" id="PS50261"/>
    </source>
</evidence>
<feature type="compositionally biased region" description="Polar residues" evidence="5">
    <location>
        <begin position="588"/>
        <end position="600"/>
    </location>
</feature>
<feature type="compositionally biased region" description="Basic and acidic residues" evidence="5">
    <location>
        <begin position="602"/>
        <end position="614"/>
    </location>
</feature>
<feature type="compositionally biased region" description="Basic residues" evidence="5">
    <location>
        <begin position="283"/>
        <end position="306"/>
    </location>
</feature>
<dbReference type="EMBL" id="JAFFHB010000004">
    <property type="protein sequence ID" value="KAK4666638.1"/>
    <property type="molecule type" value="Genomic_DNA"/>
</dbReference>
<feature type="transmembrane region" description="Helical" evidence="6">
    <location>
        <begin position="142"/>
        <end position="167"/>
    </location>
</feature>
<dbReference type="GeneID" id="87931001"/>
<feature type="region of interest" description="Disordered" evidence="5">
    <location>
        <begin position="330"/>
        <end position="354"/>
    </location>
</feature>
<proteinExistence type="predicted"/>
<feature type="region of interest" description="Disordered" evidence="5">
    <location>
        <begin position="639"/>
        <end position="672"/>
    </location>
</feature>
<dbReference type="Proteomes" id="UP001326199">
    <property type="component" value="Unassembled WGS sequence"/>
</dbReference>
<comment type="subcellular location">
    <subcellularLocation>
        <location evidence="1">Membrane</location>
        <topology evidence="1">Multi-pass membrane protein</topology>
    </subcellularLocation>
</comment>
<feature type="transmembrane region" description="Helical" evidence="6">
    <location>
        <begin position="116"/>
        <end position="133"/>
    </location>
</feature>
<dbReference type="RefSeq" id="XP_062766604.1">
    <property type="nucleotide sequence ID" value="XM_062910658.1"/>
</dbReference>
<keyword evidence="9" id="KW-1185">Reference proteome</keyword>
<sequence length="672" mass="74202">MPVIPFFLANTTTIDSVRPLLILTEEQTDLLVTIERALGSVSLAAVTLVFVAFALFRSLRTVPNCLLVCSSVANVFSSVATLMTQDGLRTAIQNGDKGLCNAQGFLFQMFLQSNPWWSFAMAFNVLIVFRYGADPGHFKRWWWVYCSICYGGPGISAGILLALGYYGNARIWCWIDPSHQMLRIYTQYLPVWICILGTLLIYLGLGIHIIRSRNDVDTKFPLRASPEHPPILQPIPRDRKSFLSLSDWPLSPFTSSALFPESPDGTHPLAPMPMTVTRAQSSHTRKSRSIHTRPSRSIRTQHRRSTRAALPTRVVSAPSKRSSGYMRAFGLNPRRAPSPPPTLGEQDGTLEPRRAEPQSVNGFREIISAFTIDDPVKRSYLLTAGLSAFAILATWIPSSIFHVNQILHGGTNFPAYVASTAALSIQGVWNFLIFFLINRRTCVSCVRDRLSTPQQSRMSASLDHGQRSRPLTTVHVGTQTELNRDIIGLAESADIAIETKSIKTLPEATEIYKNDDILTHPLPSREKDAQGPASTTNLAATMTTPPTAHLKPQPSKRSLRPIGPVLKEKLSSSNMRRDLTVRIPWRSPSRTSNWSLSTTGRNKKDEEGSRESESSQRSYSWDFLDIGLENRGNILAAISSRGTPTGSGGSPITLHSRASAVMGHSRGVSSPC</sequence>
<comment type="caution">
    <text evidence="8">The sequence shown here is derived from an EMBL/GenBank/DDBJ whole genome shotgun (WGS) entry which is preliminary data.</text>
</comment>
<feature type="transmembrane region" description="Helical" evidence="6">
    <location>
        <begin position="380"/>
        <end position="401"/>
    </location>
</feature>
<feature type="compositionally biased region" description="Basic and acidic residues" evidence="5">
    <location>
        <begin position="566"/>
        <end position="580"/>
    </location>
</feature>
<feature type="transmembrane region" description="Helical" evidence="6">
    <location>
        <begin position="37"/>
        <end position="56"/>
    </location>
</feature>
<evidence type="ECO:0000313" key="9">
    <source>
        <dbReference type="Proteomes" id="UP001326199"/>
    </source>
</evidence>
<evidence type="ECO:0000256" key="2">
    <source>
        <dbReference type="ARBA" id="ARBA00022692"/>
    </source>
</evidence>
<feature type="region of interest" description="Disordered" evidence="5">
    <location>
        <begin position="519"/>
        <end position="616"/>
    </location>
</feature>
<dbReference type="SUPFAM" id="SSF81321">
    <property type="entry name" value="Family A G protein-coupled receptor-like"/>
    <property type="match status" value="1"/>
</dbReference>
<dbReference type="PANTHER" id="PTHR23112:SF0">
    <property type="entry name" value="TRANSMEMBRANE PROTEIN 116"/>
    <property type="match status" value="1"/>
</dbReference>
<accession>A0ABR0HFL1</accession>
<evidence type="ECO:0000256" key="5">
    <source>
        <dbReference type="SAM" id="MobiDB-lite"/>
    </source>
</evidence>
<keyword evidence="3 6" id="KW-1133">Transmembrane helix</keyword>
<evidence type="ECO:0000256" key="4">
    <source>
        <dbReference type="ARBA" id="ARBA00023136"/>
    </source>
</evidence>
<dbReference type="Gene3D" id="1.20.1070.10">
    <property type="entry name" value="Rhodopsin 7-helix transmembrane proteins"/>
    <property type="match status" value="1"/>
</dbReference>
<feature type="transmembrane region" description="Helical" evidence="6">
    <location>
        <begin position="413"/>
        <end position="437"/>
    </location>
</feature>